<dbReference type="Proteomes" id="UP000594263">
    <property type="component" value="Unplaced"/>
</dbReference>
<organism evidence="2 3">
    <name type="scientific">Kalanchoe fedtschenkoi</name>
    <name type="common">Lavender scallops</name>
    <name type="synonym">South American air plant</name>
    <dbReference type="NCBI Taxonomy" id="63787"/>
    <lineage>
        <taxon>Eukaryota</taxon>
        <taxon>Viridiplantae</taxon>
        <taxon>Streptophyta</taxon>
        <taxon>Embryophyta</taxon>
        <taxon>Tracheophyta</taxon>
        <taxon>Spermatophyta</taxon>
        <taxon>Magnoliopsida</taxon>
        <taxon>eudicotyledons</taxon>
        <taxon>Gunneridae</taxon>
        <taxon>Pentapetalae</taxon>
        <taxon>Saxifragales</taxon>
        <taxon>Crassulaceae</taxon>
        <taxon>Kalanchoe</taxon>
    </lineage>
</organism>
<feature type="region of interest" description="Disordered" evidence="1">
    <location>
        <begin position="1"/>
        <end position="49"/>
    </location>
</feature>
<sequence length="49" mass="5930">METIKRGRREKKKKKKEKERIFQRGVARRDVAEREREMEGGRREEAAGE</sequence>
<dbReference type="AlphaFoldDB" id="A0A7N0UMK3"/>
<name>A0A7N0UMK3_KALFE</name>
<feature type="compositionally biased region" description="Basic residues" evidence="1">
    <location>
        <begin position="1"/>
        <end position="17"/>
    </location>
</feature>
<evidence type="ECO:0000256" key="1">
    <source>
        <dbReference type="SAM" id="MobiDB-lite"/>
    </source>
</evidence>
<dbReference type="Gramene" id="Kaladp0076s0100.1.v1.1">
    <property type="protein sequence ID" value="Kaladp0076s0100.1.v1.1.CDS.1"/>
    <property type="gene ID" value="Kaladp0076s0100.v1.1"/>
</dbReference>
<protein>
    <submittedName>
        <fullName evidence="2">Uncharacterized protein</fullName>
    </submittedName>
</protein>
<evidence type="ECO:0000313" key="3">
    <source>
        <dbReference type="Proteomes" id="UP000594263"/>
    </source>
</evidence>
<feature type="compositionally biased region" description="Basic and acidic residues" evidence="1">
    <location>
        <begin position="18"/>
        <end position="49"/>
    </location>
</feature>
<dbReference type="EnsemblPlants" id="Kaladp0076s0100.1.v1.1">
    <property type="protein sequence ID" value="Kaladp0076s0100.1.v1.1.CDS.1"/>
    <property type="gene ID" value="Kaladp0076s0100.v1.1"/>
</dbReference>
<keyword evidence="3" id="KW-1185">Reference proteome</keyword>
<proteinExistence type="predicted"/>
<evidence type="ECO:0000313" key="2">
    <source>
        <dbReference type="EnsemblPlants" id="Kaladp0076s0100.1.v1.1.CDS.1"/>
    </source>
</evidence>
<accession>A0A7N0UMK3</accession>
<reference evidence="2" key="1">
    <citation type="submission" date="2021-01" db="UniProtKB">
        <authorList>
            <consortium name="EnsemblPlants"/>
        </authorList>
    </citation>
    <scope>IDENTIFICATION</scope>
</reference>